<evidence type="ECO:0000313" key="3">
    <source>
        <dbReference type="EMBL" id="TLD72116.1"/>
    </source>
</evidence>
<feature type="compositionally biased region" description="Pro residues" evidence="1">
    <location>
        <begin position="235"/>
        <end position="265"/>
    </location>
</feature>
<proteinExistence type="predicted"/>
<feature type="compositionally biased region" description="Pro residues" evidence="1">
    <location>
        <begin position="153"/>
        <end position="172"/>
    </location>
</feature>
<comment type="caution">
    <text evidence="3">The sequence shown here is derived from an EMBL/GenBank/DDBJ whole genome shotgun (WGS) entry which is preliminary data.</text>
</comment>
<dbReference type="OrthoDB" id="195118at2"/>
<feature type="transmembrane region" description="Helical" evidence="2">
    <location>
        <begin position="9"/>
        <end position="31"/>
    </location>
</feature>
<evidence type="ECO:0000256" key="1">
    <source>
        <dbReference type="SAM" id="MobiDB-lite"/>
    </source>
</evidence>
<organism evidence="3 4">
    <name type="scientific">Phragmitibacter flavus</name>
    <dbReference type="NCBI Taxonomy" id="2576071"/>
    <lineage>
        <taxon>Bacteria</taxon>
        <taxon>Pseudomonadati</taxon>
        <taxon>Verrucomicrobiota</taxon>
        <taxon>Verrucomicrobiia</taxon>
        <taxon>Verrucomicrobiales</taxon>
        <taxon>Verrucomicrobiaceae</taxon>
        <taxon>Phragmitibacter</taxon>
    </lineage>
</organism>
<dbReference type="AlphaFoldDB" id="A0A5R8KIG6"/>
<feature type="region of interest" description="Disordered" evidence="1">
    <location>
        <begin position="64"/>
        <end position="83"/>
    </location>
</feature>
<evidence type="ECO:0000256" key="2">
    <source>
        <dbReference type="SAM" id="Phobius"/>
    </source>
</evidence>
<dbReference type="Gene3D" id="3.30.1150.10">
    <property type="match status" value="1"/>
</dbReference>
<gene>
    <name evidence="3" type="ORF">FEM03_05155</name>
</gene>
<name>A0A5R8KIG6_9BACT</name>
<reference evidence="3 4" key="1">
    <citation type="submission" date="2019-05" db="EMBL/GenBank/DDBJ databases">
        <title>Verrucobacter flavum gen. nov., sp. nov. a new member of the family Verrucomicrobiaceae.</title>
        <authorList>
            <person name="Szuroczki S."/>
            <person name="Abbaszade G."/>
            <person name="Szabo A."/>
            <person name="Felfoldi T."/>
            <person name="Schumann P."/>
            <person name="Boka K."/>
            <person name="Keki Z."/>
            <person name="Toumi M."/>
            <person name="Toth E."/>
        </authorList>
    </citation>
    <scope>NUCLEOTIDE SEQUENCE [LARGE SCALE GENOMIC DNA]</scope>
    <source>
        <strain evidence="3 4">MG-N-17</strain>
    </source>
</reference>
<feature type="region of interest" description="Disordered" evidence="1">
    <location>
        <begin position="144"/>
        <end position="278"/>
    </location>
</feature>
<dbReference type="Proteomes" id="UP000306196">
    <property type="component" value="Unassembled WGS sequence"/>
</dbReference>
<keyword evidence="2" id="KW-0472">Membrane</keyword>
<sequence>MTETDTRTIGYGVAASVAVHLLLFVSMALWMNSAAFQSRILQPTAPQAEEPAVTLVFADTIETEPEPEAVPTATPPTAPPTERYIRTTQNQDAPNAPEKSDFVSDRNTAAAAMLEATPDGDASMPTTTGIDLQTRELANRDFVDGETKQDSAPSPPPQPPMAVVPPPSPAPTTPQMKSPDAVPPPPTPKTELAKKTDSSMEEMMKELDEKLAANASSENPSLEIRRAAPMTPTQETPPEPSPPTPDTPDSPPVPPPVPKAIPMPEPIANTPNPKENAFQPHTRTAAVKGTISNRGAMDAVNAAATPTGRYMRQVTSAIERKWHLLRKVNQDFVEPGQLRIKFYVNKDGETEDITILHNNANAVLTDFSLTAILKAELPRIPEDLLLILEKERVEIEYDIVIY</sequence>
<keyword evidence="2" id="KW-1133">Transmembrane helix</keyword>
<dbReference type="EMBL" id="VAUV01000003">
    <property type="protein sequence ID" value="TLD72116.1"/>
    <property type="molecule type" value="Genomic_DNA"/>
</dbReference>
<keyword evidence="2" id="KW-0812">Transmembrane</keyword>
<protein>
    <recommendedName>
        <fullName evidence="5">TonB C-terminal domain-containing protein</fullName>
    </recommendedName>
</protein>
<evidence type="ECO:0008006" key="5">
    <source>
        <dbReference type="Google" id="ProtNLM"/>
    </source>
</evidence>
<evidence type="ECO:0000313" key="4">
    <source>
        <dbReference type="Proteomes" id="UP000306196"/>
    </source>
</evidence>
<accession>A0A5R8KIG6</accession>
<feature type="compositionally biased region" description="Basic and acidic residues" evidence="1">
    <location>
        <begin position="191"/>
        <end position="211"/>
    </location>
</feature>
<dbReference type="RefSeq" id="WP_138085120.1">
    <property type="nucleotide sequence ID" value="NZ_VAUV01000003.1"/>
</dbReference>
<keyword evidence="4" id="KW-1185">Reference proteome</keyword>